<accession>A0ABR1UP06</accession>
<evidence type="ECO:0000256" key="1">
    <source>
        <dbReference type="SAM" id="MobiDB-lite"/>
    </source>
</evidence>
<feature type="compositionally biased region" description="Low complexity" evidence="1">
    <location>
        <begin position="176"/>
        <end position="185"/>
    </location>
</feature>
<dbReference type="EMBL" id="JAQQWM010000006">
    <property type="protein sequence ID" value="KAK8060657.1"/>
    <property type="molecule type" value="Genomic_DNA"/>
</dbReference>
<evidence type="ECO:0000313" key="3">
    <source>
        <dbReference type="Proteomes" id="UP001446871"/>
    </source>
</evidence>
<sequence>MAEILGAVASGISIAQFAGSIIKTGLRIKSLLEDIRDVPEDLQRHLGQIQLLAPLLAEINHGPSLSNGALFAAAEQCRQAALELDVLATELSSQVQSSQGFNRRFRSFQAVIQKGTLARHEKRMQGSMQMLVLALQLTSLCRQNELIQLQQSQSGIIAAEVVGSLDLARRADQSLGTEHGTGTETHGPRKRCQKTSGTDIVGINRLSLFRPTTTVGFERLTGSVQFQTLNHATTAEYKTGRADETISYRFRLRFPRWLSDRALELFLHNNSISWNCTIIPYSVRELSSDIGKQIHQLLEEDDMQGLKISLQRGDIAIRGRFIQDHTRWTHEKGNLHKITKRAEQSLFSLAIQTGAWKVGNYLEELGIAHNVRSITSSAWNNDNDSAYYRRNLLHKLDETFLIEASLSSFNGTFHEFQVLRETFWPDSQFFHESSTETRLSLARRVIEERAYGFTDHALQTEKIRHVLLGQGTVSDVHNTRHLQQEVFGGIVRLIGQASFEGDALVISIWTELWMELADAYLPSIHYGFFPDNPGQLYEVLRNHPFTGWLSMLLQGVRGGLVKHSPDRSTGNRGQTCLRFNKAMNEAMRVYLDMLQARGVDLALVYEVEMPVWKAFVGVTFIDTGYLTFCYIGITHGPNPEDWQFFSADNTESYAREFWELVDPAPLWIPGSWVDNDMD</sequence>
<name>A0ABR1UP06_9PEZI</name>
<protein>
    <recommendedName>
        <fullName evidence="4">Fungal N-terminal domain-containing protein</fullName>
    </recommendedName>
</protein>
<comment type="caution">
    <text evidence="2">The sequence shown here is derived from an EMBL/GenBank/DDBJ whole genome shotgun (WGS) entry which is preliminary data.</text>
</comment>
<gene>
    <name evidence="2" type="ORF">PG996_010587</name>
</gene>
<proteinExistence type="predicted"/>
<reference evidence="2 3" key="1">
    <citation type="submission" date="2023-01" db="EMBL/GenBank/DDBJ databases">
        <title>Analysis of 21 Apiospora genomes using comparative genomics revels a genus with tremendous synthesis potential of carbohydrate active enzymes and secondary metabolites.</title>
        <authorList>
            <person name="Sorensen T."/>
        </authorList>
    </citation>
    <scope>NUCLEOTIDE SEQUENCE [LARGE SCALE GENOMIC DNA]</scope>
    <source>
        <strain evidence="2 3">CBS 83171</strain>
    </source>
</reference>
<evidence type="ECO:0008006" key="4">
    <source>
        <dbReference type="Google" id="ProtNLM"/>
    </source>
</evidence>
<feature type="region of interest" description="Disordered" evidence="1">
    <location>
        <begin position="174"/>
        <end position="194"/>
    </location>
</feature>
<dbReference type="Proteomes" id="UP001446871">
    <property type="component" value="Unassembled WGS sequence"/>
</dbReference>
<evidence type="ECO:0000313" key="2">
    <source>
        <dbReference type="EMBL" id="KAK8060657.1"/>
    </source>
</evidence>
<organism evidence="2 3">
    <name type="scientific">Apiospora saccharicola</name>
    <dbReference type="NCBI Taxonomy" id="335842"/>
    <lineage>
        <taxon>Eukaryota</taxon>
        <taxon>Fungi</taxon>
        <taxon>Dikarya</taxon>
        <taxon>Ascomycota</taxon>
        <taxon>Pezizomycotina</taxon>
        <taxon>Sordariomycetes</taxon>
        <taxon>Xylariomycetidae</taxon>
        <taxon>Amphisphaeriales</taxon>
        <taxon>Apiosporaceae</taxon>
        <taxon>Apiospora</taxon>
    </lineage>
</organism>
<keyword evidence="3" id="KW-1185">Reference proteome</keyword>